<evidence type="ECO:0000256" key="6">
    <source>
        <dbReference type="SAM" id="MobiDB-lite"/>
    </source>
</evidence>
<proteinExistence type="predicted"/>
<reference evidence="8" key="1">
    <citation type="submission" date="2021-06" db="EMBL/GenBank/DDBJ databases">
        <title>Parelaphostrongylus tenuis whole genome reference sequence.</title>
        <authorList>
            <person name="Garwood T.J."/>
            <person name="Larsen P.A."/>
            <person name="Fountain-Jones N.M."/>
            <person name="Garbe J.R."/>
            <person name="Macchietto M.G."/>
            <person name="Kania S.A."/>
            <person name="Gerhold R.W."/>
            <person name="Richards J.E."/>
            <person name="Wolf T.M."/>
        </authorList>
    </citation>
    <scope>NUCLEOTIDE SEQUENCE</scope>
    <source>
        <strain evidence="8">MNPRO001-30</strain>
        <tissue evidence="8">Meninges</tissue>
    </source>
</reference>
<keyword evidence="4 5" id="KW-0238">DNA-binding</keyword>
<dbReference type="AlphaFoldDB" id="A0AAD5QET6"/>
<gene>
    <name evidence="8" type="ORF">KIN20_005012</name>
</gene>
<dbReference type="SUPFAM" id="SSF57716">
    <property type="entry name" value="Glucocorticoid receptor-like (DNA-binding domain)"/>
    <property type="match status" value="1"/>
</dbReference>
<evidence type="ECO:0000313" key="9">
    <source>
        <dbReference type="Proteomes" id="UP001196413"/>
    </source>
</evidence>
<dbReference type="InterPro" id="IPR013087">
    <property type="entry name" value="Znf_C2H2_type"/>
</dbReference>
<dbReference type="PROSITE" id="PS00028">
    <property type="entry name" value="ZINC_FINGER_C2H2_1"/>
    <property type="match status" value="1"/>
</dbReference>
<feature type="compositionally biased region" description="Acidic residues" evidence="6">
    <location>
        <begin position="35"/>
        <end position="66"/>
    </location>
</feature>
<protein>
    <recommendedName>
        <fullName evidence="7">THAP-type domain-containing protein</fullName>
    </recommendedName>
</protein>
<evidence type="ECO:0000256" key="2">
    <source>
        <dbReference type="ARBA" id="ARBA00022771"/>
    </source>
</evidence>
<evidence type="ECO:0000256" key="3">
    <source>
        <dbReference type="ARBA" id="ARBA00022833"/>
    </source>
</evidence>
<organism evidence="8 9">
    <name type="scientific">Parelaphostrongylus tenuis</name>
    <name type="common">Meningeal worm</name>
    <dbReference type="NCBI Taxonomy" id="148309"/>
    <lineage>
        <taxon>Eukaryota</taxon>
        <taxon>Metazoa</taxon>
        <taxon>Ecdysozoa</taxon>
        <taxon>Nematoda</taxon>
        <taxon>Chromadorea</taxon>
        <taxon>Rhabditida</taxon>
        <taxon>Rhabditina</taxon>
        <taxon>Rhabditomorpha</taxon>
        <taxon>Strongyloidea</taxon>
        <taxon>Metastrongylidae</taxon>
        <taxon>Parelaphostrongylus</taxon>
    </lineage>
</organism>
<dbReference type="PROSITE" id="PS50950">
    <property type="entry name" value="ZF_THAP"/>
    <property type="match status" value="1"/>
</dbReference>
<dbReference type="GO" id="GO:0003677">
    <property type="term" value="F:DNA binding"/>
    <property type="evidence" value="ECO:0007669"/>
    <property type="project" value="UniProtKB-UniRule"/>
</dbReference>
<evidence type="ECO:0000256" key="5">
    <source>
        <dbReference type="PROSITE-ProRule" id="PRU00309"/>
    </source>
</evidence>
<evidence type="ECO:0000256" key="4">
    <source>
        <dbReference type="ARBA" id="ARBA00023125"/>
    </source>
</evidence>
<dbReference type="Proteomes" id="UP001196413">
    <property type="component" value="Unassembled WGS sequence"/>
</dbReference>
<feature type="region of interest" description="Disordered" evidence="6">
    <location>
        <begin position="35"/>
        <end position="80"/>
    </location>
</feature>
<dbReference type="EMBL" id="JAHQIW010000664">
    <property type="protein sequence ID" value="KAJ1349438.1"/>
    <property type="molecule type" value="Genomic_DNA"/>
</dbReference>
<keyword evidence="9" id="KW-1185">Reference proteome</keyword>
<comment type="caution">
    <text evidence="8">The sequence shown here is derived from an EMBL/GenBank/DDBJ whole genome shotgun (WGS) entry which is preliminary data.</text>
</comment>
<keyword evidence="1" id="KW-0479">Metal-binding</keyword>
<evidence type="ECO:0000259" key="7">
    <source>
        <dbReference type="PROSITE" id="PS50950"/>
    </source>
</evidence>
<name>A0AAD5QET6_PARTN</name>
<dbReference type="Pfam" id="PF05485">
    <property type="entry name" value="THAP"/>
    <property type="match status" value="1"/>
</dbReference>
<dbReference type="InterPro" id="IPR006612">
    <property type="entry name" value="THAP_Znf"/>
</dbReference>
<keyword evidence="2 5" id="KW-0863">Zinc-finger</keyword>
<accession>A0AAD5QET6</accession>
<dbReference type="Gene3D" id="6.20.210.20">
    <property type="entry name" value="THAP domain"/>
    <property type="match status" value="1"/>
</dbReference>
<dbReference type="GO" id="GO:0008270">
    <property type="term" value="F:zinc ion binding"/>
    <property type="evidence" value="ECO:0007669"/>
    <property type="project" value="UniProtKB-KW"/>
</dbReference>
<keyword evidence="3" id="KW-0862">Zinc</keyword>
<evidence type="ECO:0000256" key="1">
    <source>
        <dbReference type="ARBA" id="ARBA00022723"/>
    </source>
</evidence>
<dbReference type="InterPro" id="IPR038441">
    <property type="entry name" value="THAP_Znf_sf"/>
</dbReference>
<evidence type="ECO:0000313" key="8">
    <source>
        <dbReference type="EMBL" id="KAJ1349438.1"/>
    </source>
</evidence>
<sequence>MLVKERLGIDRAAHSSPCNSLRQQHQQHCGVIIDDVEDENEEEMYEEMEDEEEEEHDEDDDDDEVLDPTSSQPHHLDVDYGSPVSPRCLVCGQMSTPKTRLFKWPKDLQLRKSWLEFFHLSMDYLDSCKDPYICDTHFDADQFIYERDRVFWKRNPFPRFRQPCSILAEPSPGEMEGITTRKSNHPVQLNHRLANGQRVRFRESYFKSKSKSSHPVAIVSLPSNPDIFYEFSYTRTSSIDSSKFYSCLTCRRAKAETRINDVIRTIHIKDGIIRSRGDPFLGHHVACRPFAKAHPIHQEDSCGYVKYPRSMNLNEDRQWSSISKPPEQKYSVGGSKPPLRTSRMWFVKQPRKARSLPRCHLCLRVLSSTQLLVEHLLQHMKSTPNCRICSSKMSPDEHVRLRRVKICSKCHEKA</sequence>
<feature type="domain" description="THAP-type" evidence="7">
    <location>
        <begin position="84"/>
        <end position="161"/>
    </location>
</feature>